<dbReference type="InterPro" id="IPR050678">
    <property type="entry name" value="DNA_Partitioning_ATPase"/>
</dbReference>
<comment type="caution">
    <text evidence="2">The sequence shown here is derived from an EMBL/GenBank/DDBJ whole genome shotgun (WGS) entry which is preliminary data.</text>
</comment>
<evidence type="ECO:0000259" key="1">
    <source>
        <dbReference type="Pfam" id="PF13614"/>
    </source>
</evidence>
<protein>
    <submittedName>
        <fullName evidence="2">ParA family protein</fullName>
    </submittedName>
</protein>
<dbReference type="InterPro" id="IPR027417">
    <property type="entry name" value="P-loop_NTPase"/>
</dbReference>
<feature type="domain" description="AAA" evidence="1">
    <location>
        <begin position="2"/>
        <end position="184"/>
    </location>
</feature>
<evidence type="ECO:0000313" key="3">
    <source>
        <dbReference type="Proteomes" id="UP000712045"/>
    </source>
</evidence>
<sequence>MDIYAMTNQKGGVGKTANTINLGAALAEHGRRVLLVDWDPQGHMTEALGVDESPDHRTMKGWVLGEWSGDPHELLVPYRERLHVLPTNMDMFMLDKGLYAATAREMRLSKLLAKFEDDYDACVIDAPPSLGIGTECALMAARRRPGKRGGLLVPVEAEDSSIRALRLLLRQVAILSNDMDVDIDILGLIPTRFDTRDGEIVSSMLEAFRNLGQPPVIAEIKKRTDIRKAWRARVPVLEYDAKCEASQWFRDLAKVVLAP</sequence>
<proteinExistence type="predicted"/>
<dbReference type="PANTHER" id="PTHR13696:SF99">
    <property type="entry name" value="COBYRINIC ACID AC-DIAMIDE SYNTHASE"/>
    <property type="match status" value="1"/>
</dbReference>
<reference evidence="2 3" key="1">
    <citation type="submission" date="2021-02" db="EMBL/GenBank/DDBJ databases">
        <title>Genome Streptomyces sp. RHZ10.</title>
        <authorList>
            <person name="Besaury L."/>
        </authorList>
    </citation>
    <scope>NUCLEOTIDE SEQUENCE [LARGE SCALE GENOMIC DNA]</scope>
    <source>
        <strain evidence="2 3">RHZ10</strain>
    </source>
</reference>
<gene>
    <name evidence="2" type="ORF">JS521_25740</name>
</gene>
<dbReference type="PANTHER" id="PTHR13696">
    <property type="entry name" value="P-LOOP CONTAINING NUCLEOSIDE TRIPHOSPHATE HYDROLASE"/>
    <property type="match status" value="1"/>
</dbReference>
<dbReference type="SUPFAM" id="SSF52540">
    <property type="entry name" value="P-loop containing nucleoside triphosphate hydrolases"/>
    <property type="match status" value="1"/>
</dbReference>
<dbReference type="EMBL" id="JAFEUF010000170">
    <property type="protein sequence ID" value="MBM7057171.1"/>
    <property type="molecule type" value="Genomic_DNA"/>
</dbReference>
<evidence type="ECO:0000313" key="2">
    <source>
        <dbReference type="EMBL" id="MBM7057171.1"/>
    </source>
</evidence>
<dbReference type="Gene3D" id="3.40.50.300">
    <property type="entry name" value="P-loop containing nucleotide triphosphate hydrolases"/>
    <property type="match status" value="1"/>
</dbReference>
<dbReference type="RefSeq" id="WP_205085364.1">
    <property type="nucleotide sequence ID" value="NZ_JAFEUF010000170.1"/>
</dbReference>
<dbReference type="Proteomes" id="UP000712045">
    <property type="component" value="Unassembled WGS sequence"/>
</dbReference>
<dbReference type="Pfam" id="PF13614">
    <property type="entry name" value="AAA_31"/>
    <property type="match status" value="1"/>
</dbReference>
<dbReference type="InterPro" id="IPR025669">
    <property type="entry name" value="AAA_dom"/>
</dbReference>
<dbReference type="CDD" id="cd02042">
    <property type="entry name" value="ParAB_family"/>
    <property type="match status" value="1"/>
</dbReference>
<keyword evidence="3" id="KW-1185">Reference proteome</keyword>
<accession>A0ABS2I1R5</accession>
<name>A0ABS2I1R5_9ACTN</name>
<organism evidence="2 3">
    <name type="scientific">Streptomyces durocortorensis</name>
    <dbReference type="NCBI Taxonomy" id="2811104"/>
    <lineage>
        <taxon>Bacteria</taxon>
        <taxon>Bacillati</taxon>
        <taxon>Actinomycetota</taxon>
        <taxon>Actinomycetes</taxon>
        <taxon>Kitasatosporales</taxon>
        <taxon>Streptomycetaceae</taxon>
        <taxon>Streptomyces</taxon>
    </lineage>
</organism>